<dbReference type="PANTHER" id="PTHR48078">
    <property type="entry name" value="THREONINE DEHYDRATASE, MITOCHONDRIAL-RELATED"/>
    <property type="match status" value="1"/>
</dbReference>
<evidence type="ECO:0000259" key="10">
    <source>
        <dbReference type="Pfam" id="PF00291"/>
    </source>
</evidence>
<evidence type="ECO:0000256" key="5">
    <source>
        <dbReference type="ARBA" id="ARBA00022898"/>
    </source>
</evidence>
<dbReference type="GO" id="GO:0006565">
    <property type="term" value="P:L-serine catabolic process"/>
    <property type="evidence" value="ECO:0007669"/>
    <property type="project" value="TreeGrafter"/>
</dbReference>
<comment type="cofactor">
    <cofactor evidence="2">
        <name>pyridoxal 5'-phosphate</name>
        <dbReference type="ChEBI" id="CHEBI:597326"/>
    </cofactor>
</comment>
<dbReference type="InterPro" id="IPR036052">
    <property type="entry name" value="TrpB-like_PALP_sf"/>
</dbReference>
<feature type="region of interest" description="Disordered" evidence="9">
    <location>
        <begin position="327"/>
        <end position="356"/>
    </location>
</feature>
<dbReference type="Proteomes" id="UP000484988">
    <property type="component" value="Unassembled WGS sequence"/>
</dbReference>
<comment type="function">
    <text evidence="7">Catalyzes the anaerobic formation of alpha-ketobutyrate and ammonia from threonine in a two-step reaction. The first step involved a dehydration of threonine and a production of enamine intermediates (aminocrotonate), which tautomerizes to its imine form (iminobutyrate). Both intermediates are unstable and short-lived. The second step is the nonenzymatic hydrolysis of the enamine/imine intermediates to form 2-ketobutyrate and free ammonia. In the low water environment of the cell, the second step is accelerated by RidA.</text>
</comment>
<dbReference type="InterPro" id="IPR001926">
    <property type="entry name" value="TrpB-like_PALP"/>
</dbReference>
<keyword evidence="5" id="KW-0663">Pyridoxal phosphate</keyword>
<gene>
    <name evidence="11" type="ORF">SCWH03_41390</name>
</gene>
<accession>A0A6A0AY68</accession>
<comment type="caution">
    <text evidence="11">The sequence shown here is derived from an EMBL/GenBank/DDBJ whole genome shotgun (WGS) entry which is preliminary data.</text>
</comment>
<keyword evidence="6" id="KW-0456">Lyase</keyword>
<protein>
    <recommendedName>
        <fullName evidence="4">threonine ammonia-lyase</fullName>
        <ecNumber evidence="4">4.3.1.19</ecNumber>
    </recommendedName>
    <alternativeName>
        <fullName evidence="8">Threonine deaminase</fullName>
    </alternativeName>
</protein>
<dbReference type="GO" id="GO:0009097">
    <property type="term" value="P:isoleucine biosynthetic process"/>
    <property type="evidence" value="ECO:0007669"/>
    <property type="project" value="TreeGrafter"/>
</dbReference>
<dbReference type="InterPro" id="IPR050147">
    <property type="entry name" value="Ser/Thr_Dehydratase"/>
</dbReference>
<evidence type="ECO:0000256" key="7">
    <source>
        <dbReference type="ARBA" id="ARBA00025527"/>
    </source>
</evidence>
<dbReference type="GO" id="GO:0006567">
    <property type="term" value="P:L-threonine catabolic process"/>
    <property type="evidence" value="ECO:0007669"/>
    <property type="project" value="TreeGrafter"/>
</dbReference>
<keyword evidence="12" id="KW-1185">Reference proteome</keyword>
<evidence type="ECO:0000256" key="4">
    <source>
        <dbReference type="ARBA" id="ARBA00012096"/>
    </source>
</evidence>
<reference evidence="11 12" key="1">
    <citation type="submission" date="2020-02" db="EMBL/GenBank/DDBJ databases">
        <title>Whole Genome Shotgun Sequence of Streptomyces sp. strain CWH03.</title>
        <authorList>
            <person name="Dohra H."/>
            <person name="Kodani S."/>
            <person name="Yamamura H."/>
        </authorList>
    </citation>
    <scope>NUCLEOTIDE SEQUENCE [LARGE SCALE GENOMIC DNA]</scope>
    <source>
        <strain evidence="11 12">CWH03</strain>
    </source>
</reference>
<dbReference type="GO" id="GO:0003941">
    <property type="term" value="F:L-serine ammonia-lyase activity"/>
    <property type="evidence" value="ECO:0007669"/>
    <property type="project" value="TreeGrafter"/>
</dbReference>
<comment type="similarity">
    <text evidence="3">Belongs to the serine/threonine dehydratase family.</text>
</comment>
<dbReference type="PANTHER" id="PTHR48078:SF7">
    <property type="entry name" value="BLL6502 PROTEIN"/>
    <property type="match status" value="1"/>
</dbReference>
<comment type="catalytic activity">
    <reaction evidence="1">
        <text>L-threonine = 2-oxobutanoate + NH4(+)</text>
        <dbReference type="Rhea" id="RHEA:22108"/>
        <dbReference type="ChEBI" id="CHEBI:16763"/>
        <dbReference type="ChEBI" id="CHEBI:28938"/>
        <dbReference type="ChEBI" id="CHEBI:57926"/>
        <dbReference type="EC" id="4.3.1.19"/>
    </reaction>
</comment>
<dbReference type="Gene3D" id="3.40.50.1100">
    <property type="match status" value="2"/>
</dbReference>
<evidence type="ECO:0000256" key="9">
    <source>
        <dbReference type="SAM" id="MobiDB-lite"/>
    </source>
</evidence>
<dbReference type="SUPFAM" id="SSF53686">
    <property type="entry name" value="Tryptophan synthase beta subunit-like PLP-dependent enzymes"/>
    <property type="match status" value="1"/>
</dbReference>
<evidence type="ECO:0000256" key="2">
    <source>
        <dbReference type="ARBA" id="ARBA00001933"/>
    </source>
</evidence>
<sequence>MPKPPAFADVLAARDLLSGYLPATPMWSYPLLDAVAGTTVHVKHENAQPVGAFKVRGGLTLLSGLTPAQRARGLVTYSTGNHAQSLAYACAAFGASCTVVMPETVPEAKARAASALGAEVVLHGPDMGAAQERAEQLAADGDRHLVSPGDTPALLAGVGTLYLELFEARPDLDAVVVPVGSGTGAAAACLVAAELAPDCRVIAVQSSAAPAAHDSWREGVCVRRPNRTTVEGLATGRGFTLPQHVMRSQLADFHLVSDQQIAAAQRLLAGHAHTLAEGAGAAALAAVLARPQEFTGQRVAVVCTGGNASAGDIAALGEGTARDGGVTLDGGAALREGAASDEDPTTDEGAASAPRG</sequence>
<dbReference type="RefSeq" id="WP_254076875.1">
    <property type="nucleotide sequence ID" value="NZ_BLLG01000012.1"/>
</dbReference>
<feature type="domain" description="Tryptophan synthase beta chain-like PALP" evidence="10">
    <location>
        <begin position="23"/>
        <end position="305"/>
    </location>
</feature>
<organism evidence="11 12">
    <name type="scientific">Streptomyces pacificus</name>
    <dbReference type="NCBI Taxonomy" id="2705029"/>
    <lineage>
        <taxon>Bacteria</taxon>
        <taxon>Bacillati</taxon>
        <taxon>Actinomycetota</taxon>
        <taxon>Actinomycetes</taxon>
        <taxon>Kitasatosporales</taxon>
        <taxon>Streptomycetaceae</taxon>
        <taxon>Streptomyces</taxon>
    </lineage>
</organism>
<proteinExistence type="inferred from homology"/>
<dbReference type="Pfam" id="PF00291">
    <property type="entry name" value="PALP"/>
    <property type="match status" value="1"/>
</dbReference>
<evidence type="ECO:0000256" key="8">
    <source>
        <dbReference type="ARBA" id="ARBA00031427"/>
    </source>
</evidence>
<evidence type="ECO:0000256" key="1">
    <source>
        <dbReference type="ARBA" id="ARBA00001274"/>
    </source>
</evidence>
<dbReference type="FunFam" id="3.40.50.1100:FF:000005">
    <property type="entry name" value="Threonine dehydratase catabolic"/>
    <property type="match status" value="1"/>
</dbReference>
<name>A0A6A0AY68_9ACTN</name>
<evidence type="ECO:0000256" key="6">
    <source>
        <dbReference type="ARBA" id="ARBA00023239"/>
    </source>
</evidence>
<dbReference type="EC" id="4.3.1.19" evidence="4"/>
<evidence type="ECO:0000313" key="12">
    <source>
        <dbReference type="Proteomes" id="UP000484988"/>
    </source>
</evidence>
<evidence type="ECO:0000256" key="3">
    <source>
        <dbReference type="ARBA" id="ARBA00010869"/>
    </source>
</evidence>
<dbReference type="AlphaFoldDB" id="A0A6A0AY68"/>
<dbReference type="GO" id="GO:0004794">
    <property type="term" value="F:threonine deaminase activity"/>
    <property type="evidence" value="ECO:0007669"/>
    <property type="project" value="UniProtKB-EC"/>
</dbReference>
<dbReference type="EMBL" id="BLLG01000012">
    <property type="protein sequence ID" value="GFH37899.1"/>
    <property type="molecule type" value="Genomic_DNA"/>
</dbReference>
<evidence type="ECO:0000313" key="11">
    <source>
        <dbReference type="EMBL" id="GFH37899.1"/>
    </source>
</evidence>